<evidence type="ECO:0000313" key="2">
    <source>
        <dbReference type="EMBL" id="CAF0950015.1"/>
    </source>
</evidence>
<dbReference type="Proteomes" id="UP000663879">
    <property type="component" value="Unassembled WGS sequence"/>
</dbReference>
<name>A0A814D217_9BILA</name>
<dbReference type="EMBL" id="CAJNOC010002758">
    <property type="protein sequence ID" value="CAF0950015.1"/>
    <property type="molecule type" value="Genomic_DNA"/>
</dbReference>
<comment type="caution">
    <text evidence="2">The sequence shown here is derived from an EMBL/GenBank/DDBJ whole genome shotgun (WGS) entry which is preliminary data.</text>
</comment>
<feature type="non-terminal residue" evidence="2">
    <location>
        <position position="1"/>
    </location>
</feature>
<evidence type="ECO:0000313" key="3">
    <source>
        <dbReference type="Proteomes" id="UP000663879"/>
    </source>
</evidence>
<accession>A0A814D217</accession>
<proteinExistence type="predicted"/>
<feature type="region of interest" description="Disordered" evidence="1">
    <location>
        <begin position="27"/>
        <end position="55"/>
    </location>
</feature>
<keyword evidence="3" id="KW-1185">Reference proteome</keyword>
<evidence type="ECO:0000256" key="1">
    <source>
        <dbReference type="SAM" id="MobiDB-lite"/>
    </source>
</evidence>
<protein>
    <submittedName>
        <fullName evidence="2">Uncharacterized protein</fullName>
    </submittedName>
</protein>
<sequence length="55" mass="6169">MITDGLIGIKQRKIRLINFDDELDGKEGKMPESCLPIPSDPERGSDKPKVQFALQ</sequence>
<organism evidence="2 3">
    <name type="scientific">Brachionus calyciflorus</name>
    <dbReference type="NCBI Taxonomy" id="104777"/>
    <lineage>
        <taxon>Eukaryota</taxon>
        <taxon>Metazoa</taxon>
        <taxon>Spiralia</taxon>
        <taxon>Gnathifera</taxon>
        <taxon>Rotifera</taxon>
        <taxon>Eurotatoria</taxon>
        <taxon>Monogononta</taxon>
        <taxon>Pseudotrocha</taxon>
        <taxon>Ploima</taxon>
        <taxon>Brachionidae</taxon>
        <taxon>Brachionus</taxon>
    </lineage>
</organism>
<gene>
    <name evidence="2" type="ORF">OXX778_LOCUS13889</name>
</gene>
<dbReference type="OrthoDB" id="360653at2759"/>
<dbReference type="AlphaFoldDB" id="A0A814D217"/>
<reference evidence="2" key="1">
    <citation type="submission" date="2021-02" db="EMBL/GenBank/DDBJ databases">
        <authorList>
            <person name="Nowell W R."/>
        </authorList>
    </citation>
    <scope>NUCLEOTIDE SEQUENCE</scope>
    <source>
        <strain evidence="2">Ploen Becks lab</strain>
    </source>
</reference>
<feature type="compositionally biased region" description="Basic and acidic residues" evidence="1">
    <location>
        <begin position="40"/>
        <end position="49"/>
    </location>
</feature>